<keyword evidence="3" id="KW-1185">Reference proteome</keyword>
<dbReference type="EMBL" id="JAUKUA010000004">
    <property type="protein sequence ID" value="KAK0714514.1"/>
    <property type="molecule type" value="Genomic_DNA"/>
</dbReference>
<protein>
    <submittedName>
        <fullName evidence="2">Uncharacterized protein</fullName>
    </submittedName>
</protein>
<reference evidence="2" key="1">
    <citation type="submission" date="2023-06" db="EMBL/GenBank/DDBJ databases">
        <title>Genome-scale phylogeny and comparative genomics of the fungal order Sordariales.</title>
        <authorList>
            <consortium name="Lawrence Berkeley National Laboratory"/>
            <person name="Hensen N."/>
            <person name="Bonometti L."/>
            <person name="Westerberg I."/>
            <person name="Brannstrom I.O."/>
            <person name="Guillou S."/>
            <person name="Cros-Aarteil S."/>
            <person name="Calhoun S."/>
            <person name="Haridas S."/>
            <person name="Kuo A."/>
            <person name="Mondo S."/>
            <person name="Pangilinan J."/>
            <person name="Riley R."/>
            <person name="Labutti K."/>
            <person name="Andreopoulos B."/>
            <person name="Lipzen A."/>
            <person name="Chen C."/>
            <person name="Yanf M."/>
            <person name="Daum C."/>
            <person name="Ng V."/>
            <person name="Clum A."/>
            <person name="Steindorff A."/>
            <person name="Ohm R."/>
            <person name="Martin F."/>
            <person name="Silar P."/>
            <person name="Natvig D."/>
            <person name="Lalanne C."/>
            <person name="Gautier V."/>
            <person name="Ament-Velasquez S.L."/>
            <person name="Kruys A."/>
            <person name="Hutchinson M.I."/>
            <person name="Powell A.J."/>
            <person name="Barry K."/>
            <person name="Miller A.N."/>
            <person name="Grigoriev I.V."/>
            <person name="Debuchy R."/>
            <person name="Gladieux P."/>
            <person name="Thoren M.H."/>
            <person name="Johannesson H."/>
        </authorList>
    </citation>
    <scope>NUCLEOTIDE SEQUENCE</scope>
    <source>
        <strain evidence="2">SMH4607-1</strain>
    </source>
</reference>
<feature type="transmembrane region" description="Helical" evidence="1">
    <location>
        <begin position="222"/>
        <end position="241"/>
    </location>
</feature>
<keyword evidence="1" id="KW-0472">Membrane</keyword>
<evidence type="ECO:0000313" key="3">
    <source>
        <dbReference type="Proteomes" id="UP001172102"/>
    </source>
</evidence>
<gene>
    <name evidence="2" type="ORF">B0H67DRAFT_488204</name>
</gene>
<keyword evidence="1" id="KW-0812">Transmembrane</keyword>
<feature type="non-terminal residue" evidence="2">
    <location>
        <position position="1"/>
    </location>
</feature>
<evidence type="ECO:0000313" key="2">
    <source>
        <dbReference type="EMBL" id="KAK0714514.1"/>
    </source>
</evidence>
<organism evidence="2 3">
    <name type="scientific">Lasiosphaeris hirsuta</name>
    <dbReference type="NCBI Taxonomy" id="260670"/>
    <lineage>
        <taxon>Eukaryota</taxon>
        <taxon>Fungi</taxon>
        <taxon>Dikarya</taxon>
        <taxon>Ascomycota</taxon>
        <taxon>Pezizomycotina</taxon>
        <taxon>Sordariomycetes</taxon>
        <taxon>Sordariomycetidae</taxon>
        <taxon>Sordariales</taxon>
        <taxon>Lasiosphaeriaceae</taxon>
        <taxon>Lasiosphaeris</taxon>
    </lineage>
</organism>
<name>A0AA40DSG5_9PEZI</name>
<dbReference type="Proteomes" id="UP001172102">
    <property type="component" value="Unassembled WGS sequence"/>
</dbReference>
<feature type="transmembrane region" description="Helical" evidence="1">
    <location>
        <begin position="128"/>
        <end position="152"/>
    </location>
</feature>
<proteinExistence type="predicted"/>
<evidence type="ECO:0000256" key="1">
    <source>
        <dbReference type="SAM" id="Phobius"/>
    </source>
</evidence>
<keyword evidence="1" id="KW-1133">Transmembrane helix</keyword>
<feature type="transmembrane region" description="Helical" evidence="1">
    <location>
        <begin position="247"/>
        <end position="267"/>
    </location>
</feature>
<dbReference type="AlphaFoldDB" id="A0AA40DSG5"/>
<accession>A0AA40DSG5</accession>
<comment type="caution">
    <text evidence="2">The sequence shown here is derived from an EMBL/GenBank/DDBJ whole genome shotgun (WGS) entry which is preliminary data.</text>
</comment>
<sequence length="354" mass="39573">VPLWNWPITPAGARLLLQTKDNEESCCLDSFDRSTVLHCIDGRFGDLYPGSTPTTTRLWLGSLKSSHEIPNPHPRTLQDNIRRQTLELILISHNDELVSPATTNPKKVSFWSRQFHPAPYKLLSIMGWLLWTATVIVSLGAALYAAGAYLMLLPLSGLAVQYGHGGKPRKLLDGRITEHKRTVVATNSLNSNSWWLFYGGSTIVNSLLNKPLIRTGHVEQRFAIVILQLLIIGQWGLAVGSCAMQDWNAIIISLWLAFCAFSSAYIYPARLGVRDWLELDCNLHVKKITATLSSRRSLLGAVVYLNPDTHVKADARNWMNPILAPGEERTKWEAALLKYIEDGSKFFFSALALL</sequence>